<reference evidence="11" key="1">
    <citation type="submission" date="2021-02" db="EMBL/GenBank/DDBJ databases">
        <title>Psilocybe cubensis genome.</title>
        <authorList>
            <person name="Mckernan K.J."/>
            <person name="Crawford S."/>
            <person name="Trippe A."/>
            <person name="Kane L.T."/>
            <person name="Mclaughlin S."/>
        </authorList>
    </citation>
    <scope>NUCLEOTIDE SEQUENCE [LARGE SCALE GENOMIC DNA]</scope>
    <source>
        <strain evidence="11">MGC-MH-2018</strain>
    </source>
</reference>
<evidence type="ECO:0000256" key="1">
    <source>
        <dbReference type="ARBA" id="ARBA00001947"/>
    </source>
</evidence>
<evidence type="ECO:0000256" key="7">
    <source>
        <dbReference type="ARBA" id="ARBA00022833"/>
    </source>
</evidence>
<keyword evidence="6 9" id="KW-0378">Hydrolase</keyword>
<comment type="cofactor">
    <cofactor evidence="1">
        <name>Zn(2+)</name>
        <dbReference type="ChEBI" id="CHEBI:29105"/>
    </cofactor>
</comment>
<dbReference type="GO" id="GO:0046872">
    <property type="term" value="F:metal ion binding"/>
    <property type="evidence" value="ECO:0007669"/>
    <property type="project" value="UniProtKB-KW"/>
</dbReference>
<evidence type="ECO:0000259" key="10">
    <source>
        <dbReference type="Pfam" id="PF04389"/>
    </source>
</evidence>
<dbReference type="Pfam" id="PF04389">
    <property type="entry name" value="Peptidase_M28"/>
    <property type="match status" value="1"/>
</dbReference>
<evidence type="ECO:0000313" key="11">
    <source>
        <dbReference type="EMBL" id="KAG5166860.1"/>
    </source>
</evidence>
<protein>
    <recommendedName>
        <fullName evidence="9">Peptide hydrolase</fullName>
        <ecNumber evidence="9">3.4.-.-</ecNumber>
    </recommendedName>
</protein>
<comment type="caution">
    <text evidence="11">The sequence shown here is derived from an EMBL/GenBank/DDBJ whole genome shotgun (WGS) entry which is preliminary data.</text>
</comment>
<keyword evidence="2" id="KW-0031">Aminopeptidase</keyword>
<keyword evidence="3 9" id="KW-0645">Protease</keyword>
<dbReference type="EC" id="3.4.-.-" evidence="9"/>
<keyword evidence="4 9" id="KW-0479">Metal-binding</keyword>
<evidence type="ECO:0000256" key="6">
    <source>
        <dbReference type="ARBA" id="ARBA00022801"/>
    </source>
</evidence>
<evidence type="ECO:0000256" key="3">
    <source>
        <dbReference type="ARBA" id="ARBA00022670"/>
    </source>
</evidence>
<accession>A0A8H7XWC5</accession>
<dbReference type="CDD" id="cd03879">
    <property type="entry name" value="M28_AAP"/>
    <property type="match status" value="1"/>
</dbReference>
<evidence type="ECO:0000256" key="9">
    <source>
        <dbReference type="RuleBase" id="RU361240"/>
    </source>
</evidence>
<evidence type="ECO:0000256" key="4">
    <source>
        <dbReference type="ARBA" id="ARBA00022723"/>
    </source>
</evidence>
<dbReference type="GO" id="GO:0004177">
    <property type="term" value="F:aminopeptidase activity"/>
    <property type="evidence" value="ECO:0007669"/>
    <property type="project" value="UniProtKB-KW"/>
</dbReference>
<name>A0A8H7XWC5_PSICU</name>
<dbReference type="GO" id="GO:0006508">
    <property type="term" value="P:proteolysis"/>
    <property type="evidence" value="ECO:0007669"/>
    <property type="project" value="UniProtKB-KW"/>
</dbReference>
<dbReference type="AlphaFoldDB" id="A0A8H7XWC5"/>
<sequence>MKLQLSSVLLAVVGLFASYSAASITAEEFQEKTDLGFHLLSLEEDAPPVWRTEAETEELIAQGANFFDLTYTYTPGEEDNARVSSDAAEFTAAATYAAPSHQAELRPIIAQVSLANTQSLLNNLTSFNNRYYKAASGQQASVWIRDTIANIIKTYPASGASVSLYTHSWTQNSIVAKIPGKTSGPVTILGSHMDSIGGGSVSTSRAPGADDDGSGSVNLIESFRVLLQAGFKPTTPVEFHWYAGEEAGLLGSQAIAKAYKSAKVEVKGMLQLDMTAYVKPGTSPVVALMPDYTDSGLTAFVGSLVDEYTSLPWVINAKCGYGCSDHASWYAQGYPTALPFEGLFSNINPKIHTSGDTTSVAGFSWTHTLEYTKIAAAFAYELAI</sequence>
<evidence type="ECO:0000256" key="8">
    <source>
        <dbReference type="ARBA" id="ARBA00043962"/>
    </source>
</evidence>
<evidence type="ECO:0000256" key="2">
    <source>
        <dbReference type="ARBA" id="ARBA00022438"/>
    </source>
</evidence>
<dbReference type="SUPFAM" id="SSF53187">
    <property type="entry name" value="Zn-dependent exopeptidases"/>
    <property type="match status" value="1"/>
</dbReference>
<dbReference type="GO" id="GO:0008235">
    <property type="term" value="F:metalloexopeptidase activity"/>
    <property type="evidence" value="ECO:0007669"/>
    <property type="project" value="InterPro"/>
</dbReference>
<dbReference type="InterPro" id="IPR045175">
    <property type="entry name" value="M28_fam"/>
</dbReference>
<proteinExistence type="inferred from homology"/>
<gene>
    <name evidence="11" type="ORF">JR316_008950</name>
</gene>
<dbReference type="Gene3D" id="3.40.630.10">
    <property type="entry name" value="Zn peptidases"/>
    <property type="match status" value="1"/>
</dbReference>
<organism evidence="11">
    <name type="scientific">Psilocybe cubensis</name>
    <name type="common">Psychedelic mushroom</name>
    <name type="synonym">Stropharia cubensis</name>
    <dbReference type="NCBI Taxonomy" id="181762"/>
    <lineage>
        <taxon>Eukaryota</taxon>
        <taxon>Fungi</taxon>
        <taxon>Dikarya</taxon>
        <taxon>Basidiomycota</taxon>
        <taxon>Agaricomycotina</taxon>
        <taxon>Agaricomycetes</taxon>
        <taxon>Agaricomycetidae</taxon>
        <taxon>Agaricales</taxon>
        <taxon>Agaricineae</taxon>
        <taxon>Strophariaceae</taxon>
        <taxon>Psilocybe</taxon>
    </lineage>
</organism>
<feature type="chain" id="PRO_5034904851" description="Peptide hydrolase" evidence="9">
    <location>
        <begin position="23"/>
        <end position="384"/>
    </location>
</feature>
<feature type="signal peptide" evidence="9">
    <location>
        <begin position="1"/>
        <end position="22"/>
    </location>
</feature>
<dbReference type="PANTHER" id="PTHR12147">
    <property type="entry name" value="METALLOPEPTIDASE M28 FAMILY MEMBER"/>
    <property type="match status" value="1"/>
</dbReference>
<dbReference type="InterPro" id="IPR007484">
    <property type="entry name" value="Peptidase_M28"/>
</dbReference>
<dbReference type="EMBL" id="JAFIQS010000008">
    <property type="protein sequence ID" value="KAG5166860.1"/>
    <property type="molecule type" value="Genomic_DNA"/>
</dbReference>
<comment type="similarity">
    <text evidence="8">Belongs to the peptidase M28 family. M28E subfamily.</text>
</comment>
<dbReference type="PANTHER" id="PTHR12147:SF56">
    <property type="entry name" value="AMINOPEPTIDASE YDR415C-RELATED"/>
    <property type="match status" value="1"/>
</dbReference>
<evidence type="ECO:0000256" key="5">
    <source>
        <dbReference type="ARBA" id="ARBA00022729"/>
    </source>
</evidence>
<keyword evidence="7 9" id="KW-0862">Zinc</keyword>
<keyword evidence="5 9" id="KW-0732">Signal</keyword>
<dbReference type="OrthoDB" id="2214at2759"/>
<feature type="domain" description="Peptidase M28" evidence="10">
    <location>
        <begin position="174"/>
        <end position="377"/>
    </location>
</feature>